<feature type="transmembrane region" description="Helical" evidence="5">
    <location>
        <begin position="430"/>
        <end position="448"/>
    </location>
</feature>
<dbReference type="Pfam" id="PF04932">
    <property type="entry name" value="Wzy_C"/>
    <property type="match status" value="1"/>
</dbReference>
<proteinExistence type="predicted"/>
<keyword evidence="2 5" id="KW-0812">Transmembrane</keyword>
<feature type="transmembrane region" description="Helical" evidence="5">
    <location>
        <begin position="127"/>
        <end position="146"/>
    </location>
</feature>
<organism evidence="7 8">
    <name type="scientific">Candidatus Scalindua brodae</name>
    <dbReference type="NCBI Taxonomy" id="237368"/>
    <lineage>
        <taxon>Bacteria</taxon>
        <taxon>Pseudomonadati</taxon>
        <taxon>Planctomycetota</taxon>
        <taxon>Candidatus Brocadiia</taxon>
        <taxon>Candidatus Brocadiales</taxon>
        <taxon>Candidatus Scalinduaceae</taxon>
        <taxon>Candidatus Scalindua</taxon>
    </lineage>
</organism>
<feature type="transmembrane region" description="Helical" evidence="5">
    <location>
        <begin position="57"/>
        <end position="75"/>
    </location>
</feature>
<evidence type="ECO:0000313" key="7">
    <source>
        <dbReference type="EMBL" id="KHE90864.1"/>
    </source>
</evidence>
<dbReference type="AlphaFoldDB" id="A0A0B0EE38"/>
<feature type="transmembrane region" description="Helical" evidence="5">
    <location>
        <begin position="155"/>
        <end position="172"/>
    </location>
</feature>
<feature type="transmembrane region" description="Helical" evidence="5">
    <location>
        <begin position="400"/>
        <end position="418"/>
    </location>
</feature>
<evidence type="ECO:0000256" key="1">
    <source>
        <dbReference type="ARBA" id="ARBA00004141"/>
    </source>
</evidence>
<reference evidence="7 8" key="1">
    <citation type="submission" date="2014-10" db="EMBL/GenBank/DDBJ databases">
        <title>Draft genome of anammox bacterium scalindua brodae, obtained using differential coverage binning of sequence data from two enrichment reactors.</title>
        <authorList>
            <person name="Speth D.R."/>
            <person name="Russ L."/>
            <person name="Kartal B."/>
            <person name="Op den Camp H.J."/>
            <person name="Dutilh B.E."/>
            <person name="Jetten M.S."/>
        </authorList>
    </citation>
    <scope>NUCLEOTIDE SEQUENCE [LARGE SCALE GENOMIC DNA]</scope>
    <source>
        <strain evidence="7">RU1</strain>
    </source>
</reference>
<sequence length="462" mass="52466">MGELVGGDFFDIIKLIVGVPLGIIMMVRGVSRIQELFLFFVFLIPLEVMLPTRLLPIPGMTVSNILLIELVILLYSKRERSSDSLFFSTSLGKPFFFIVVFNALLLLWGVVEFFSDFDYSFMDYFNYYKRAILTPFLIYIVSVNVFKKREDIEKAITIIVVGIVLVGLQAVMEHATGDSRIEGLMGQRNAEGAFFTMYFSLLLAILFGGIGKKLKIVICAAIALSCYGLVFTLSRGAMVSFPLAILFLSVFKYRRLLLPLSILCVLLIYVLPKTISERFNQTYDGPKASALEFGAGANINDNQELLENMDSSSVKRILIWKGALRAISGSPLFGIGFHRWPYVAYEHTGVAKLKSPHNMYLEIMLNSGIIGLLLFFWLFYSVFKTAYRVAGHCDDKLYEAICWGFMGCLVAFFPINMFGSHMLRYQETGYLWILIGMVMRLGIMTDKCRKENLYVKKYMLHH</sequence>
<dbReference type="EMBL" id="JRYO01000230">
    <property type="protein sequence ID" value="KHE90864.1"/>
    <property type="molecule type" value="Genomic_DNA"/>
</dbReference>
<dbReference type="Proteomes" id="UP000030652">
    <property type="component" value="Unassembled WGS sequence"/>
</dbReference>
<name>A0A0B0EE38_9BACT</name>
<evidence type="ECO:0000259" key="6">
    <source>
        <dbReference type="Pfam" id="PF04932"/>
    </source>
</evidence>
<feature type="transmembrane region" description="Helical" evidence="5">
    <location>
        <begin position="318"/>
        <end position="340"/>
    </location>
</feature>
<evidence type="ECO:0000313" key="8">
    <source>
        <dbReference type="Proteomes" id="UP000030652"/>
    </source>
</evidence>
<feature type="transmembrane region" description="Helical" evidence="5">
    <location>
        <begin position="12"/>
        <end position="29"/>
    </location>
</feature>
<feature type="transmembrane region" description="Helical" evidence="5">
    <location>
        <begin position="360"/>
        <end position="380"/>
    </location>
</feature>
<accession>A0A0B0EE38</accession>
<dbReference type="InterPro" id="IPR007016">
    <property type="entry name" value="O-antigen_ligase-rel_domated"/>
</dbReference>
<comment type="caution">
    <text evidence="7">The sequence shown here is derived from an EMBL/GenBank/DDBJ whole genome shotgun (WGS) entry which is preliminary data.</text>
</comment>
<keyword evidence="4 5" id="KW-0472">Membrane</keyword>
<dbReference type="InterPro" id="IPR051533">
    <property type="entry name" value="WaaL-like"/>
</dbReference>
<keyword evidence="3 5" id="KW-1133">Transmembrane helix</keyword>
<feature type="transmembrane region" description="Helical" evidence="5">
    <location>
        <begin position="217"/>
        <end position="250"/>
    </location>
</feature>
<evidence type="ECO:0000256" key="2">
    <source>
        <dbReference type="ARBA" id="ARBA00022692"/>
    </source>
</evidence>
<dbReference type="eggNOG" id="COG3307">
    <property type="taxonomic scope" value="Bacteria"/>
</dbReference>
<dbReference type="GO" id="GO:0016020">
    <property type="term" value="C:membrane"/>
    <property type="evidence" value="ECO:0007669"/>
    <property type="project" value="UniProtKB-SubCell"/>
</dbReference>
<evidence type="ECO:0000256" key="3">
    <source>
        <dbReference type="ARBA" id="ARBA00022989"/>
    </source>
</evidence>
<dbReference type="PANTHER" id="PTHR37422:SF17">
    <property type="entry name" value="O-ANTIGEN LIGASE"/>
    <property type="match status" value="1"/>
</dbReference>
<feature type="transmembrane region" description="Helical" evidence="5">
    <location>
        <begin position="192"/>
        <end position="210"/>
    </location>
</feature>
<feature type="domain" description="O-antigen ligase-related" evidence="6">
    <location>
        <begin position="221"/>
        <end position="376"/>
    </location>
</feature>
<feature type="transmembrane region" description="Helical" evidence="5">
    <location>
        <begin position="256"/>
        <end position="272"/>
    </location>
</feature>
<evidence type="ECO:0000256" key="5">
    <source>
        <dbReference type="SAM" id="Phobius"/>
    </source>
</evidence>
<gene>
    <name evidence="7" type="ORF">SCABRO_03393</name>
</gene>
<evidence type="ECO:0000256" key="4">
    <source>
        <dbReference type="ARBA" id="ARBA00023136"/>
    </source>
</evidence>
<comment type="subcellular location">
    <subcellularLocation>
        <location evidence="1">Membrane</location>
        <topology evidence="1">Multi-pass membrane protein</topology>
    </subcellularLocation>
</comment>
<protein>
    <recommendedName>
        <fullName evidence="6">O-antigen ligase-related domain-containing protein</fullName>
    </recommendedName>
</protein>
<feature type="transmembrane region" description="Helical" evidence="5">
    <location>
        <begin position="95"/>
        <end position="115"/>
    </location>
</feature>
<dbReference type="PANTHER" id="PTHR37422">
    <property type="entry name" value="TEICHURONIC ACID BIOSYNTHESIS PROTEIN TUAE"/>
    <property type="match status" value="1"/>
</dbReference>